<accession>A0A5F1YCS0</accession>
<sequence>MSFPFRSVSVSSVIFNISSAFLLQIFGRFGNKSSLSENSCPEWLVNSSQDSGGEGEYGIDSKKRE</sequence>
<keyword evidence="3" id="KW-1185">Reference proteome</keyword>
<name>A0A5F1YCS0_9LEPT</name>
<evidence type="ECO:0000256" key="1">
    <source>
        <dbReference type="SAM" id="MobiDB-lite"/>
    </source>
</evidence>
<dbReference type="Proteomes" id="UP000298277">
    <property type="component" value="Unassembled WGS sequence"/>
</dbReference>
<dbReference type="AlphaFoldDB" id="A0A5F1YCS0"/>
<dbReference type="EMBL" id="RQFA01000028">
    <property type="protein sequence ID" value="TGK35588.1"/>
    <property type="molecule type" value="Genomic_DNA"/>
</dbReference>
<organism evidence="2 3">
    <name type="scientific">Leptospira gomenensis</name>
    <dbReference type="NCBI Taxonomy" id="2484974"/>
    <lineage>
        <taxon>Bacteria</taxon>
        <taxon>Pseudomonadati</taxon>
        <taxon>Spirochaetota</taxon>
        <taxon>Spirochaetia</taxon>
        <taxon>Leptospirales</taxon>
        <taxon>Leptospiraceae</taxon>
        <taxon>Leptospira</taxon>
    </lineage>
</organism>
<comment type="caution">
    <text evidence="2">The sequence shown here is derived from an EMBL/GenBank/DDBJ whole genome shotgun (WGS) entry which is preliminary data.</text>
</comment>
<gene>
    <name evidence="2" type="ORF">EHQ17_06625</name>
</gene>
<evidence type="ECO:0000313" key="2">
    <source>
        <dbReference type="EMBL" id="TGK35588.1"/>
    </source>
</evidence>
<protein>
    <submittedName>
        <fullName evidence="2">Uncharacterized protein</fullName>
    </submittedName>
</protein>
<reference evidence="2" key="1">
    <citation type="journal article" date="2019" name="PLoS Negl. Trop. Dis.">
        <title>Revisiting the worldwide diversity of Leptospira species in the environment.</title>
        <authorList>
            <person name="Vincent A.T."/>
            <person name="Schiettekatte O."/>
            <person name="Bourhy P."/>
            <person name="Veyrier F.J."/>
            <person name="Picardeau M."/>
        </authorList>
    </citation>
    <scope>NUCLEOTIDE SEQUENCE [LARGE SCALE GENOMIC DNA]</scope>
    <source>
        <strain evidence="2">201800299</strain>
    </source>
</reference>
<proteinExistence type="predicted"/>
<feature type="region of interest" description="Disordered" evidence="1">
    <location>
        <begin position="46"/>
        <end position="65"/>
    </location>
</feature>
<evidence type="ECO:0000313" key="3">
    <source>
        <dbReference type="Proteomes" id="UP000298277"/>
    </source>
</evidence>